<evidence type="ECO:0008006" key="3">
    <source>
        <dbReference type="Google" id="ProtNLM"/>
    </source>
</evidence>
<comment type="caution">
    <text evidence="1">The sequence shown here is derived from an EMBL/GenBank/DDBJ whole genome shotgun (WGS) entry which is preliminary data.</text>
</comment>
<accession>A0ABU9EMP5</accession>
<dbReference type="Proteomes" id="UP001387447">
    <property type="component" value="Unassembled WGS sequence"/>
</dbReference>
<reference evidence="1 2" key="1">
    <citation type="journal article" date="2024" name="Front. Microbiol.">
        <title>Transcriptomic insights into the dominance of two phototrophs throughout the water column of a tropical hypersaline-alkaline crater lake (Dziani Dzaha, Mayotte).</title>
        <authorList>
            <person name="Duperron S."/>
            <person name="Halary S."/>
            <person name="Bouly J.-P."/>
            <person name="Roussel T."/>
            <person name="Hugoni M."/>
            <person name="Bruto M."/>
            <person name="Oger P."/>
            <person name="Duval C."/>
            <person name="Woo A."/>
            <person name="Jezequiel D."/>
            <person name="Ader M."/>
            <person name="Leboulanger C."/>
            <person name="Agogue H."/>
            <person name="Grossi V."/>
            <person name="Trousselier M."/>
            <person name="Bernard C."/>
        </authorList>
    </citation>
    <scope>NUCLEOTIDE SEQUENCE [LARGE SCALE GENOMIC DNA]</scope>
    <source>
        <strain evidence="1 2">PMC 851.14</strain>
    </source>
</reference>
<dbReference type="RefSeq" id="WP_006623462.1">
    <property type="nucleotide sequence ID" value="NZ_JBBWYZ010000013.1"/>
</dbReference>
<evidence type="ECO:0000313" key="2">
    <source>
        <dbReference type="Proteomes" id="UP001387447"/>
    </source>
</evidence>
<dbReference type="EMBL" id="JBBWYZ010000013">
    <property type="protein sequence ID" value="MEK9513224.1"/>
    <property type="molecule type" value="Genomic_DNA"/>
</dbReference>
<evidence type="ECO:0000313" key="1">
    <source>
        <dbReference type="EMBL" id="MEK9513224.1"/>
    </source>
</evidence>
<protein>
    <recommendedName>
        <fullName evidence="3">Type II toxin-antitoxin system VapC family toxin</fullName>
    </recommendedName>
</protein>
<sequence>MIYLLDTNVCILYLNRQDEKPWQEKFFPTKGDRLGKTRLIRQQIEAIALV</sequence>
<proteinExistence type="predicted"/>
<name>A0ABU9EMP5_LIMFS</name>
<gene>
    <name evidence="1" type="ORF">AAEJ74_16525</name>
</gene>
<keyword evidence="2" id="KW-1185">Reference proteome</keyword>
<organism evidence="1 2">
    <name type="scientific">Limnospira fusiformis PMC 851.14</name>
    <dbReference type="NCBI Taxonomy" id="2219512"/>
    <lineage>
        <taxon>Bacteria</taxon>
        <taxon>Bacillati</taxon>
        <taxon>Cyanobacteriota</taxon>
        <taxon>Cyanophyceae</taxon>
        <taxon>Oscillatoriophycideae</taxon>
        <taxon>Oscillatoriales</taxon>
        <taxon>Sirenicapillariaceae</taxon>
        <taxon>Limnospira</taxon>
    </lineage>
</organism>